<feature type="compositionally biased region" description="Basic and acidic residues" evidence="1">
    <location>
        <begin position="219"/>
        <end position="229"/>
    </location>
</feature>
<gene>
    <name evidence="3" type="ORF">BIW11_13095</name>
</gene>
<evidence type="ECO:0000256" key="1">
    <source>
        <dbReference type="SAM" id="MobiDB-lite"/>
    </source>
</evidence>
<keyword evidence="4" id="KW-1185">Reference proteome</keyword>
<dbReference type="EMBL" id="MNPL01025798">
    <property type="protein sequence ID" value="OQR68145.1"/>
    <property type="molecule type" value="Genomic_DNA"/>
</dbReference>
<dbReference type="Proteomes" id="UP000192247">
    <property type="component" value="Unassembled WGS sequence"/>
</dbReference>
<evidence type="ECO:0000313" key="3">
    <source>
        <dbReference type="EMBL" id="OQR68145.1"/>
    </source>
</evidence>
<dbReference type="InParanoid" id="A0A1V9X3K1"/>
<proteinExistence type="predicted"/>
<name>A0A1V9X3K1_9ACAR</name>
<accession>A0A1V9X3K1</accession>
<feature type="region of interest" description="Disordered" evidence="1">
    <location>
        <begin position="144"/>
        <end position="238"/>
    </location>
</feature>
<keyword evidence="2" id="KW-0812">Transmembrane</keyword>
<evidence type="ECO:0000313" key="4">
    <source>
        <dbReference type="Proteomes" id="UP000192247"/>
    </source>
</evidence>
<keyword evidence="2" id="KW-0472">Membrane</keyword>
<feature type="transmembrane region" description="Helical" evidence="2">
    <location>
        <begin position="36"/>
        <end position="61"/>
    </location>
</feature>
<keyword evidence="2" id="KW-1133">Transmembrane helix</keyword>
<comment type="caution">
    <text evidence="3">The sequence shown here is derived from an EMBL/GenBank/DDBJ whole genome shotgun (WGS) entry which is preliminary data.</text>
</comment>
<evidence type="ECO:0008006" key="5">
    <source>
        <dbReference type="Google" id="ProtNLM"/>
    </source>
</evidence>
<feature type="compositionally biased region" description="Polar residues" evidence="1">
    <location>
        <begin position="192"/>
        <end position="201"/>
    </location>
</feature>
<reference evidence="3 4" key="1">
    <citation type="journal article" date="2017" name="Gigascience">
        <title>Draft genome of the honey bee ectoparasitic mite, Tropilaelaps mercedesae, is shaped by the parasitic life history.</title>
        <authorList>
            <person name="Dong X."/>
            <person name="Armstrong S.D."/>
            <person name="Xia D."/>
            <person name="Makepeace B.L."/>
            <person name="Darby A.C."/>
            <person name="Kadowaki T."/>
        </authorList>
    </citation>
    <scope>NUCLEOTIDE SEQUENCE [LARGE SCALE GENOMIC DNA]</scope>
    <source>
        <strain evidence="3">Wuxi-XJTLU</strain>
    </source>
</reference>
<dbReference type="AlphaFoldDB" id="A0A1V9X3K1"/>
<protein>
    <recommendedName>
        <fullName evidence="5">Transmembrane protein</fullName>
    </recommendedName>
</protein>
<evidence type="ECO:0000256" key="2">
    <source>
        <dbReference type="SAM" id="Phobius"/>
    </source>
</evidence>
<sequence length="238" mass="25416">MIPCGSCGSYALSRSSQRHQPTSLNLRHDEMASSRLVWTAIVIGLLTVASVVALSVTVGVYGKEVIDFINRHESAWYNTSSTRDDATGNSTKTSPLNSIVSNNASSTLRTLSTNVTESDNDGQTMTAASALRSSADVLKEVNALQGPNTNVTGNVGEDVRQENSGRHRRSPAPLGRQGSPLQGLTLLRPISDSPSNENGVIQNDLIAESDDATQNEIPADGKTRPKWTDVSETQKIVP</sequence>
<organism evidence="3 4">
    <name type="scientific">Tropilaelaps mercedesae</name>
    <dbReference type="NCBI Taxonomy" id="418985"/>
    <lineage>
        <taxon>Eukaryota</taxon>
        <taxon>Metazoa</taxon>
        <taxon>Ecdysozoa</taxon>
        <taxon>Arthropoda</taxon>
        <taxon>Chelicerata</taxon>
        <taxon>Arachnida</taxon>
        <taxon>Acari</taxon>
        <taxon>Parasitiformes</taxon>
        <taxon>Mesostigmata</taxon>
        <taxon>Gamasina</taxon>
        <taxon>Dermanyssoidea</taxon>
        <taxon>Laelapidae</taxon>
        <taxon>Tropilaelaps</taxon>
    </lineage>
</organism>
<feature type="region of interest" description="Disordered" evidence="1">
    <location>
        <begin position="79"/>
        <end position="100"/>
    </location>
</feature>